<sequence length="141" mass="14974">MTNARKATGAGGATVTVPSGGAATSEGVENDADATTADKRPAPAAEEAPAAKKPKPFTADYAKSMVGKFQSRVKACECEMTRLKIERDFCIKEGAERAFEEDADGNVDNLWEKAVLDLSPGCPRFNNADIHQGEGRARQTL</sequence>
<name>A0AAE0M7S4_9PEZI</name>
<evidence type="ECO:0000256" key="1">
    <source>
        <dbReference type="SAM" id="MobiDB-lite"/>
    </source>
</evidence>
<feature type="region of interest" description="Disordered" evidence="1">
    <location>
        <begin position="1"/>
        <end position="56"/>
    </location>
</feature>
<dbReference type="EMBL" id="JAUEPO010000005">
    <property type="protein sequence ID" value="KAK3321079.1"/>
    <property type="molecule type" value="Genomic_DNA"/>
</dbReference>
<organism evidence="2 3">
    <name type="scientific">Cercophora scortea</name>
    <dbReference type="NCBI Taxonomy" id="314031"/>
    <lineage>
        <taxon>Eukaryota</taxon>
        <taxon>Fungi</taxon>
        <taxon>Dikarya</taxon>
        <taxon>Ascomycota</taxon>
        <taxon>Pezizomycotina</taxon>
        <taxon>Sordariomycetes</taxon>
        <taxon>Sordariomycetidae</taxon>
        <taxon>Sordariales</taxon>
        <taxon>Lasiosphaeriaceae</taxon>
        <taxon>Cercophora</taxon>
    </lineage>
</organism>
<dbReference type="AlphaFoldDB" id="A0AAE0M7S4"/>
<gene>
    <name evidence="2" type="ORF">B0T19DRAFT_444866</name>
</gene>
<keyword evidence="3" id="KW-1185">Reference proteome</keyword>
<accession>A0AAE0M7S4</accession>
<reference evidence="2" key="1">
    <citation type="journal article" date="2023" name="Mol. Phylogenet. Evol.">
        <title>Genome-scale phylogeny and comparative genomics of the fungal order Sordariales.</title>
        <authorList>
            <person name="Hensen N."/>
            <person name="Bonometti L."/>
            <person name="Westerberg I."/>
            <person name="Brannstrom I.O."/>
            <person name="Guillou S."/>
            <person name="Cros-Aarteil S."/>
            <person name="Calhoun S."/>
            <person name="Haridas S."/>
            <person name="Kuo A."/>
            <person name="Mondo S."/>
            <person name="Pangilinan J."/>
            <person name="Riley R."/>
            <person name="LaButti K."/>
            <person name="Andreopoulos B."/>
            <person name="Lipzen A."/>
            <person name="Chen C."/>
            <person name="Yan M."/>
            <person name="Daum C."/>
            <person name="Ng V."/>
            <person name="Clum A."/>
            <person name="Steindorff A."/>
            <person name="Ohm R.A."/>
            <person name="Martin F."/>
            <person name="Silar P."/>
            <person name="Natvig D.O."/>
            <person name="Lalanne C."/>
            <person name="Gautier V."/>
            <person name="Ament-Velasquez S.L."/>
            <person name="Kruys A."/>
            <person name="Hutchinson M.I."/>
            <person name="Powell A.J."/>
            <person name="Barry K."/>
            <person name="Miller A.N."/>
            <person name="Grigoriev I.V."/>
            <person name="Debuchy R."/>
            <person name="Gladieux P."/>
            <person name="Hiltunen Thoren M."/>
            <person name="Johannesson H."/>
        </authorList>
    </citation>
    <scope>NUCLEOTIDE SEQUENCE</scope>
    <source>
        <strain evidence="2">SMH4131-1</strain>
    </source>
</reference>
<comment type="caution">
    <text evidence="2">The sequence shown here is derived from an EMBL/GenBank/DDBJ whole genome shotgun (WGS) entry which is preliminary data.</text>
</comment>
<evidence type="ECO:0000313" key="2">
    <source>
        <dbReference type="EMBL" id="KAK3321079.1"/>
    </source>
</evidence>
<reference evidence="2" key="2">
    <citation type="submission" date="2023-06" db="EMBL/GenBank/DDBJ databases">
        <authorList>
            <consortium name="Lawrence Berkeley National Laboratory"/>
            <person name="Haridas S."/>
            <person name="Hensen N."/>
            <person name="Bonometti L."/>
            <person name="Westerberg I."/>
            <person name="Brannstrom I.O."/>
            <person name="Guillou S."/>
            <person name="Cros-Aarteil S."/>
            <person name="Calhoun S."/>
            <person name="Kuo A."/>
            <person name="Mondo S."/>
            <person name="Pangilinan J."/>
            <person name="Riley R."/>
            <person name="Labutti K."/>
            <person name="Andreopoulos B."/>
            <person name="Lipzen A."/>
            <person name="Chen C."/>
            <person name="Yanf M."/>
            <person name="Daum C."/>
            <person name="Ng V."/>
            <person name="Clum A."/>
            <person name="Steindorff A."/>
            <person name="Ohm R."/>
            <person name="Martin F."/>
            <person name="Silar P."/>
            <person name="Natvig D."/>
            <person name="Lalanne C."/>
            <person name="Gautier V."/>
            <person name="Ament-Velasquez S.L."/>
            <person name="Kruys A."/>
            <person name="Hutchinson M.I."/>
            <person name="Powell A.J."/>
            <person name="Barry K."/>
            <person name="Miller A.N."/>
            <person name="Grigoriev I.V."/>
            <person name="Debuchy R."/>
            <person name="Gladieux P."/>
            <person name="Thoren M.H."/>
            <person name="Johannesson H."/>
        </authorList>
    </citation>
    <scope>NUCLEOTIDE SEQUENCE</scope>
    <source>
        <strain evidence="2">SMH4131-1</strain>
    </source>
</reference>
<proteinExistence type="predicted"/>
<protein>
    <submittedName>
        <fullName evidence="2">Uncharacterized protein</fullName>
    </submittedName>
</protein>
<evidence type="ECO:0000313" key="3">
    <source>
        <dbReference type="Proteomes" id="UP001286456"/>
    </source>
</evidence>
<dbReference type="Proteomes" id="UP001286456">
    <property type="component" value="Unassembled WGS sequence"/>
</dbReference>